<dbReference type="InterPro" id="IPR019800">
    <property type="entry name" value="Glyco_hydro_3_AS"/>
</dbReference>
<evidence type="ECO:0000256" key="4">
    <source>
        <dbReference type="ARBA" id="ARBA00022801"/>
    </source>
</evidence>
<dbReference type="InterPro" id="IPR017853">
    <property type="entry name" value="GH"/>
</dbReference>
<dbReference type="Pfam" id="PF00933">
    <property type="entry name" value="Glyco_hydro_3"/>
    <property type="match status" value="1"/>
</dbReference>
<dbReference type="AlphaFoldDB" id="A0A1H9XNI2"/>
<organism evidence="8 9">
    <name type="scientific">Pedococcus cremeus</name>
    <dbReference type="NCBI Taxonomy" id="587636"/>
    <lineage>
        <taxon>Bacteria</taxon>
        <taxon>Bacillati</taxon>
        <taxon>Actinomycetota</taxon>
        <taxon>Actinomycetes</taxon>
        <taxon>Micrococcales</taxon>
        <taxon>Intrasporangiaceae</taxon>
        <taxon>Pedococcus</taxon>
    </lineage>
</organism>
<dbReference type="STRING" id="587636.SAMN05216199_4070"/>
<evidence type="ECO:0000313" key="9">
    <source>
        <dbReference type="Proteomes" id="UP000199019"/>
    </source>
</evidence>
<dbReference type="RefSeq" id="WP_091762181.1">
    <property type="nucleotide sequence ID" value="NZ_FOHB01000009.1"/>
</dbReference>
<dbReference type="EMBL" id="FOHB01000009">
    <property type="protein sequence ID" value="SES47397.1"/>
    <property type="molecule type" value="Genomic_DNA"/>
</dbReference>
<protein>
    <recommendedName>
        <fullName evidence="3">beta-N-acetylhexosaminidase</fullName>
        <ecNumber evidence="3">3.2.1.52</ecNumber>
    </recommendedName>
</protein>
<dbReference type="InterPro" id="IPR001764">
    <property type="entry name" value="Glyco_hydro_3_N"/>
</dbReference>
<dbReference type="Proteomes" id="UP000199019">
    <property type="component" value="Unassembled WGS sequence"/>
</dbReference>
<feature type="domain" description="Glycoside hydrolase family 3 N-terminal" evidence="7">
    <location>
        <begin position="107"/>
        <end position="436"/>
    </location>
</feature>
<evidence type="ECO:0000256" key="6">
    <source>
        <dbReference type="SAM" id="MobiDB-lite"/>
    </source>
</evidence>
<dbReference type="GO" id="GO:0004563">
    <property type="term" value="F:beta-N-acetylhexosaminidase activity"/>
    <property type="evidence" value="ECO:0007669"/>
    <property type="project" value="UniProtKB-EC"/>
</dbReference>
<dbReference type="PANTHER" id="PTHR30480:SF13">
    <property type="entry name" value="BETA-HEXOSAMINIDASE"/>
    <property type="match status" value="1"/>
</dbReference>
<dbReference type="PROSITE" id="PS00775">
    <property type="entry name" value="GLYCOSYL_HYDROL_F3"/>
    <property type="match status" value="1"/>
</dbReference>
<sequence>MPATTSPATSARTPRFQPSRALAASSLAVVLLAAACTGGGGQPGATSESTPSSTATTSTSPAASSSTSTPTRSASPTSSTTTTSAKPSPTHTASCAERLAASLTPSQRVGQLLMVGLQPSGSSRTLAQQVARDHLGGVIYLGGWQGSGTVRQASQRLQAATEAGRDRAATGGIGLLVAADQEGGQVQQLKGAGFSAIPSARTQATLGTTALTQDVRTWSRELTRAGVNVNLAPVADTVPTSLGAANAPIGRYRRDFVPGDPQANGRYAAAFVRGSLAAGVAPTVKHFPGLGRVTGNTDVTASGTTDSTTSATDPYLEPFRDGIRAGAPLVMVSSARYPRIDPENRAMFSKAVVTDLLRGRLGFDGVVITDDVGAAKAVAAVPVGERATRFIAAGGDIVLTADAGQAPTMRAAIQARVKASPAFARQVNASVERVLALKVRLGLASCGG</sequence>
<evidence type="ECO:0000256" key="2">
    <source>
        <dbReference type="ARBA" id="ARBA00005336"/>
    </source>
</evidence>
<name>A0A1H9XNI2_9MICO</name>
<keyword evidence="5" id="KW-0326">Glycosidase</keyword>
<dbReference type="SUPFAM" id="SSF51445">
    <property type="entry name" value="(Trans)glycosidases"/>
    <property type="match status" value="1"/>
</dbReference>
<dbReference type="EC" id="3.2.1.52" evidence="3"/>
<comment type="catalytic activity">
    <reaction evidence="1">
        <text>Hydrolysis of terminal non-reducing N-acetyl-D-hexosamine residues in N-acetyl-beta-D-hexosaminides.</text>
        <dbReference type="EC" id="3.2.1.52"/>
    </reaction>
</comment>
<dbReference type="GO" id="GO:0009254">
    <property type="term" value="P:peptidoglycan turnover"/>
    <property type="evidence" value="ECO:0007669"/>
    <property type="project" value="TreeGrafter"/>
</dbReference>
<keyword evidence="9" id="KW-1185">Reference proteome</keyword>
<dbReference type="InterPro" id="IPR036962">
    <property type="entry name" value="Glyco_hydro_3_N_sf"/>
</dbReference>
<evidence type="ECO:0000256" key="1">
    <source>
        <dbReference type="ARBA" id="ARBA00001231"/>
    </source>
</evidence>
<accession>A0A1H9XNI2</accession>
<comment type="similarity">
    <text evidence="2">Belongs to the glycosyl hydrolase 3 family.</text>
</comment>
<feature type="compositionally biased region" description="Low complexity" evidence="6">
    <location>
        <begin position="45"/>
        <end position="93"/>
    </location>
</feature>
<reference evidence="9" key="1">
    <citation type="submission" date="2016-10" db="EMBL/GenBank/DDBJ databases">
        <authorList>
            <person name="Varghese N."/>
            <person name="Submissions S."/>
        </authorList>
    </citation>
    <scope>NUCLEOTIDE SEQUENCE [LARGE SCALE GENOMIC DNA]</scope>
    <source>
        <strain evidence="9">CGMCC 1.6963</strain>
    </source>
</reference>
<feature type="region of interest" description="Disordered" evidence="6">
    <location>
        <begin position="36"/>
        <end position="93"/>
    </location>
</feature>
<dbReference type="PANTHER" id="PTHR30480">
    <property type="entry name" value="BETA-HEXOSAMINIDASE-RELATED"/>
    <property type="match status" value="1"/>
</dbReference>
<keyword evidence="4" id="KW-0378">Hydrolase</keyword>
<dbReference type="OrthoDB" id="9805821at2"/>
<gene>
    <name evidence="8" type="ORF">SAMN05216199_4070</name>
</gene>
<evidence type="ECO:0000259" key="7">
    <source>
        <dbReference type="Pfam" id="PF00933"/>
    </source>
</evidence>
<dbReference type="InterPro" id="IPR050226">
    <property type="entry name" value="NagZ_Beta-hexosaminidase"/>
</dbReference>
<evidence type="ECO:0000256" key="3">
    <source>
        <dbReference type="ARBA" id="ARBA00012663"/>
    </source>
</evidence>
<evidence type="ECO:0000313" key="8">
    <source>
        <dbReference type="EMBL" id="SES47397.1"/>
    </source>
</evidence>
<dbReference type="Gene3D" id="3.20.20.300">
    <property type="entry name" value="Glycoside hydrolase, family 3, N-terminal domain"/>
    <property type="match status" value="1"/>
</dbReference>
<proteinExistence type="inferred from homology"/>
<dbReference type="GO" id="GO:0005975">
    <property type="term" value="P:carbohydrate metabolic process"/>
    <property type="evidence" value="ECO:0007669"/>
    <property type="project" value="InterPro"/>
</dbReference>
<evidence type="ECO:0000256" key="5">
    <source>
        <dbReference type="ARBA" id="ARBA00023295"/>
    </source>
</evidence>